<dbReference type="GO" id="GO:0050661">
    <property type="term" value="F:NADP binding"/>
    <property type="evidence" value="ECO:0007669"/>
    <property type="project" value="InterPro"/>
</dbReference>
<dbReference type="PANTHER" id="PTHR42877">
    <property type="entry name" value="L-ORNITHINE N(5)-MONOOXYGENASE-RELATED"/>
    <property type="match status" value="1"/>
</dbReference>
<evidence type="ECO:0000256" key="5">
    <source>
        <dbReference type="ARBA" id="ARBA00023002"/>
    </source>
</evidence>
<gene>
    <name evidence="6" type="ORF">N7537_005008</name>
</gene>
<dbReference type="EMBL" id="JAQJAE010000002">
    <property type="protein sequence ID" value="KAJ5608389.1"/>
    <property type="molecule type" value="Genomic_DNA"/>
</dbReference>
<dbReference type="PANTHER" id="PTHR42877:SF10">
    <property type="entry name" value="L-ORNITHINE N(5)-OXYGENASE"/>
    <property type="match status" value="1"/>
</dbReference>
<dbReference type="SUPFAM" id="SSF51905">
    <property type="entry name" value="FAD/NAD(P)-binding domain"/>
    <property type="match status" value="2"/>
</dbReference>
<protein>
    <submittedName>
        <fullName evidence="6">Uncharacterized protein</fullName>
    </submittedName>
</protein>
<sequence>MSSSIARIHKRHVYSKDAHTYYPVLIVGAGESGVAMGCRLKDVLGTDQFRIFDRQSGIGGTWWINRYPGVACDIPAALYSFSFAQKKDWSTLNPSGPEIAQYMADVCERYQIVDKIQLNTDVKELRWIEDDEEWEVTLSHLVPGTGDLAQHERDRIAAQDGHHNIYVKTEIVRAKVVVSGVGGLVEPKTWPKDIPGIEEFEGEIMHTARWNDQIDLKGKNVIMVGSGCSAAQVVPELAKPEANVRSITQLMRTPPWVQPDIIPPEHLPFYEKWSPRLMTYVPGLASFVRRVVFFKLEKGFYDMFADTAWGRRVRPQLEKKFLDHMRQLTPEEYHEILTPNYSLGCKRRIIDGTWYRSLNAPNVELTTQPLTKVNAKSVTLGLGRHYPPHKSEDAVEVREIPADVIIMANGFETNQWLHPLKVIGREGKDLEEVWAERGGAQAYQGIAMDSFPNFFILFGPNTATGHTSVIFATENAVNYSLKFIKPILSGHVSSYEVTEGAEREWTRQVQDALQKSVFRRGACSSWYITADGWNSTTYPFTQIHYWLRCTFPVWRHWTAKLTRKGRVLRDLRKALQGSVILGFIAGFGFLRQNPQQKAQLVQSLLAGKEWLVSAVWQLRR</sequence>
<dbReference type="InterPro" id="IPR051209">
    <property type="entry name" value="FAD-bind_Monooxygenase_sf"/>
</dbReference>
<name>A0AAD6ECU2_9EURO</name>
<dbReference type="GO" id="GO:0004499">
    <property type="term" value="F:N,N-dimethylaniline monooxygenase activity"/>
    <property type="evidence" value="ECO:0007669"/>
    <property type="project" value="InterPro"/>
</dbReference>
<dbReference type="GO" id="GO:0050660">
    <property type="term" value="F:flavin adenine dinucleotide binding"/>
    <property type="evidence" value="ECO:0007669"/>
    <property type="project" value="InterPro"/>
</dbReference>
<dbReference type="Gene3D" id="3.50.50.60">
    <property type="entry name" value="FAD/NAD(P)-binding domain"/>
    <property type="match status" value="3"/>
</dbReference>
<evidence type="ECO:0000313" key="7">
    <source>
        <dbReference type="Proteomes" id="UP001213799"/>
    </source>
</evidence>
<keyword evidence="5" id="KW-0560">Oxidoreductase</keyword>
<dbReference type="InterPro" id="IPR020946">
    <property type="entry name" value="Flavin_mOase-like"/>
</dbReference>
<keyword evidence="3" id="KW-0285">Flavoprotein</keyword>
<comment type="cofactor">
    <cofactor evidence="1">
        <name>FAD</name>
        <dbReference type="ChEBI" id="CHEBI:57692"/>
    </cofactor>
</comment>
<dbReference type="Proteomes" id="UP001213799">
    <property type="component" value="Unassembled WGS sequence"/>
</dbReference>
<evidence type="ECO:0000256" key="3">
    <source>
        <dbReference type="ARBA" id="ARBA00022630"/>
    </source>
</evidence>
<dbReference type="Pfam" id="PF00743">
    <property type="entry name" value="FMO-like"/>
    <property type="match status" value="1"/>
</dbReference>
<proteinExistence type="inferred from homology"/>
<comment type="similarity">
    <text evidence="2">Belongs to the FAD-binding monooxygenase family.</text>
</comment>
<dbReference type="RefSeq" id="XP_056755813.1">
    <property type="nucleotide sequence ID" value="XM_056896065.1"/>
</dbReference>
<dbReference type="GeneID" id="81586307"/>
<dbReference type="AlphaFoldDB" id="A0AAD6ECU2"/>
<dbReference type="InterPro" id="IPR036188">
    <property type="entry name" value="FAD/NAD-bd_sf"/>
</dbReference>
<evidence type="ECO:0000256" key="1">
    <source>
        <dbReference type="ARBA" id="ARBA00001974"/>
    </source>
</evidence>
<keyword evidence="7" id="KW-1185">Reference proteome</keyword>
<organism evidence="6 7">
    <name type="scientific">Penicillium hordei</name>
    <dbReference type="NCBI Taxonomy" id="40994"/>
    <lineage>
        <taxon>Eukaryota</taxon>
        <taxon>Fungi</taxon>
        <taxon>Dikarya</taxon>
        <taxon>Ascomycota</taxon>
        <taxon>Pezizomycotina</taxon>
        <taxon>Eurotiomycetes</taxon>
        <taxon>Eurotiomycetidae</taxon>
        <taxon>Eurotiales</taxon>
        <taxon>Aspergillaceae</taxon>
        <taxon>Penicillium</taxon>
    </lineage>
</organism>
<evidence type="ECO:0000256" key="4">
    <source>
        <dbReference type="ARBA" id="ARBA00022827"/>
    </source>
</evidence>
<reference evidence="6" key="1">
    <citation type="journal article" date="2023" name="IMA Fungus">
        <title>Comparative genomic study of the Penicillium genus elucidates a diverse pangenome and 15 lateral gene transfer events.</title>
        <authorList>
            <person name="Petersen C."/>
            <person name="Sorensen T."/>
            <person name="Nielsen M.R."/>
            <person name="Sondergaard T.E."/>
            <person name="Sorensen J.L."/>
            <person name="Fitzpatrick D.A."/>
            <person name="Frisvad J.C."/>
            <person name="Nielsen K.L."/>
        </authorList>
    </citation>
    <scope>NUCLEOTIDE SEQUENCE</scope>
    <source>
        <strain evidence="6">IBT 12815</strain>
    </source>
</reference>
<keyword evidence="4" id="KW-0274">FAD</keyword>
<comment type="caution">
    <text evidence="6">The sequence shown here is derived from an EMBL/GenBank/DDBJ whole genome shotgun (WGS) entry which is preliminary data.</text>
</comment>
<accession>A0AAD6ECU2</accession>
<reference evidence="6" key="2">
    <citation type="submission" date="2023-01" db="EMBL/GenBank/DDBJ databases">
        <authorList>
            <person name="Petersen C."/>
        </authorList>
    </citation>
    <scope>NUCLEOTIDE SEQUENCE</scope>
    <source>
        <strain evidence="6">IBT 12815</strain>
    </source>
</reference>
<evidence type="ECO:0000313" key="6">
    <source>
        <dbReference type="EMBL" id="KAJ5608389.1"/>
    </source>
</evidence>
<evidence type="ECO:0000256" key="2">
    <source>
        <dbReference type="ARBA" id="ARBA00010139"/>
    </source>
</evidence>